<dbReference type="EMBL" id="LT629772">
    <property type="protein sequence ID" value="SDS50337.1"/>
    <property type="molecule type" value="Genomic_DNA"/>
</dbReference>
<evidence type="ECO:0000256" key="2">
    <source>
        <dbReference type="ARBA" id="ARBA00022679"/>
    </source>
</evidence>
<gene>
    <name evidence="5" type="ORF">SAMN04489812_2103</name>
</gene>
<dbReference type="Gene3D" id="3.40.50.2000">
    <property type="entry name" value="Glycogen Phosphorylase B"/>
    <property type="match status" value="2"/>
</dbReference>
<organism evidence="5 6">
    <name type="scientific">Microlunatus soli</name>
    <dbReference type="NCBI Taxonomy" id="630515"/>
    <lineage>
        <taxon>Bacteria</taxon>
        <taxon>Bacillati</taxon>
        <taxon>Actinomycetota</taxon>
        <taxon>Actinomycetes</taxon>
        <taxon>Propionibacteriales</taxon>
        <taxon>Propionibacteriaceae</taxon>
        <taxon>Microlunatus</taxon>
    </lineage>
</organism>
<keyword evidence="6" id="KW-1185">Reference proteome</keyword>
<dbReference type="PANTHER" id="PTHR12526:SF638">
    <property type="entry name" value="SPORE COAT PROTEIN SA"/>
    <property type="match status" value="1"/>
</dbReference>
<evidence type="ECO:0000259" key="4">
    <source>
        <dbReference type="Pfam" id="PF13439"/>
    </source>
</evidence>
<protein>
    <submittedName>
        <fullName evidence="5">Glycosyltransferase involved in cell wall bisynthesis</fullName>
    </submittedName>
</protein>
<reference evidence="5 6" key="1">
    <citation type="submission" date="2016-10" db="EMBL/GenBank/DDBJ databases">
        <authorList>
            <person name="de Groot N.N."/>
        </authorList>
    </citation>
    <scope>NUCLEOTIDE SEQUENCE [LARGE SCALE GENOMIC DNA]</scope>
    <source>
        <strain evidence="5 6">DSM 21800</strain>
    </source>
</reference>
<dbReference type="RefSeq" id="WP_091524079.1">
    <property type="nucleotide sequence ID" value="NZ_LT629772.1"/>
</dbReference>
<evidence type="ECO:0000313" key="6">
    <source>
        <dbReference type="Proteomes" id="UP000199103"/>
    </source>
</evidence>
<dbReference type="InterPro" id="IPR001296">
    <property type="entry name" value="Glyco_trans_1"/>
</dbReference>
<dbReference type="AlphaFoldDB" id="A0A1H1SQQ1"/>
<dbReference type="InterPro" id="IPR028098">
    <property type="entry name" value="Glyco_trans_4-like_N"/>
</dbReference>
<evidence type="ECO:0000256" key="1">
    <source>
        <dbReference type="ARBA" id="ARBA00022676"/>
    </source>
</evidence>
<dbReference type="Pfam" id="PF00534">
    <property type="entry name" value="Glycos_transf_1"/>
    <property type="match status" value="1"/>
</dbReference>
<proteinExistence type="predicted"/>
<sequence>MRRRAARWTGSRRPVLVTNPGAELYGSDRMMLETVTALVGAGDRVLVAVPGAGPLLDQVEQRGGRPVVMSTAILRKDALRPAGMIRLLRDAVGGLLPAISLIRRERPRLIIVNTIITPIWLVAARLTRTPVICHVHEGETGRSPLLRRALVLPLLLADRLIVNSRFSRGVLLDSLPRLARRSVVVYNAVQGPPAVTAPRSDIEGAVRLLYVGRLSPRKGPDIVVDAVAELADRGIEAELDIVGAVFSGYEWFEEGLRSRVADRQLGDRVRFHGFSDNVWGFAADADISLVPSTADEPFGNTAVEAALAGRPLIVSATSGLLEASDGLHACIGVAPGSPVEIADAIEKILANWSQFADDAVRDAQRTAERYAPARYAADVLQSVAAVGRQPAPRRT</sequence>
<dbReference type="SUPFAM" id="SSF53756">
    <property type="entry name" value="UDP-Glycosyltransferase/glycogen phosphorylase"/>
    <property type="match status" value="1"/>
</dbReference>
<evidence type="ECO:0000313" key="5">
    <source>
        <dbReference type="EMBL" id="SDS50337.1"/>
    </source>
</evidence>
<dbReference type="OrthoDB" id="8878585at2"/>
<dbReference type="PANTHER" id="PTHR12526">
    <property type="entry name" value="GLYCOSYLTRANSFERASE"/>
    <property type="match status" value="1"/>
</dbReference>
<keyword evidence="2 5" id="KW-0808">Transferase</keyword>
<keyword evidence="1" id="KW-0328">Glycosyltransferase</keyword>
<feature type="domain" description="Glycosyltransferase subfamily 4-like N-terminal" evidence="4">
    <location>
        <begin position="26"/>
        <end position="189"/>
    </location>
</feature>
<dbReference type="Pfam" id="PF13439">
    <property type="entry name" value="Glyco_transf_4"/>
    <property type="match status" value="1"/>
</dbReference>
<dbReference type="STRING" id="630515.SAMN04489812_2103"/>
<evidence type="ECO:0000259" key="3">
    <source>
        <dbReference type="Pfam" id="PF00534"/>
    </source>
</evidence>
<dbReference type="GO" id="GO:0016757">
    <property type="term" value="F:glycosyltransferase activity"/>
    <property type="evidence" value="ECO:0007669"/>
    <property type="project" value="UniProtKB-KW"/>
</dbReference>
<feature type="domain" description="Glycosyl transferase family 1" evidence="3">
    <location>
        <begin position="206"/>
        <end position="357"/>
    </location>
</feature>
<name>A0A1H1SQQ1_9ACTN</name>
<dbReference type="Proteomes" id="UP000199103">
    <property type="component" value="Chromosome I"/>
</dbReference>
<dbReference type="CDD" id="cd03801">
    <property type="entry name" value="GT4_PimA-like"/>
    <property type="match status" value="1"/>
</dbReference>
<accession>A0A1H1SQQ1</accession>